<evidence type="ECO:0000256" key="2">
    <source>
        <dbReference type="ARBA" id="ARBA00023002"/>
    </source>
</evidence>
<dbReference type="AlphaFoldDB" id="A0A222EQY2"/>
<dbReference type="RefSeq" id="WP_094049574.1">
    <property type="nucleotide sequence ID" value="NZ_CP022535.1"/>
</dbReference>
<comment type="similarity">
    <text evidence="1 3">Belongs to the short-chain dehydrogenases/reductases (SDR) family.</text>
</comment>
<gene>
    <name evidence="4" type="ORF">SCORR_v1c08720</name>
</gene>
<dbReference type="PANTHER" id="PTHR42901">
    <property type="entry name" value="ALCOHOL DEHYDROGENASE"/>
    <property type="match status" value="1"/>
</dbReference>
<protein>
    <submittedName>
        <fullName evidence="4">Short-chain dehydrogenase/reductase SDR</fullName>
    </submittedName>
</protein>
<name>A0A222EQY2_9MOLU</name>
<dbReference type="KEGG" id="scou:SCORR_v1c08720"/>
<dbReference type="Gene3D" id="3.40.50.720">
    <property type="entry name" value="NAD(P)-binding Rossmann-like Domain"/>
    <property type="match status" value="1"/>
</dbReference>
<organism evidence="4 5">
    <name type="scientific">Spiroplasma corruscae</name>
    <dbReference type="NCBI Taxonomy" id="216934"/>
    <lineage>
        <taxon>Bacteria</taxon>
        <taxon>Bacillati</taxon>
        <taxon>Mycoplasmatota</taxon>
        <taxon>Mollicutes</taxon>
        <taxon>Entomoplasmatales</taxon>
        <taxon>Spiroplasmataceae</taxon>
        <taxon>Spiroplasma</taxon>
    </lineage>
</organism>
<dbReference type="GO" id="GO:0016491">
    <property type="term" value="F:oxidoreductase activity"/>
    <property type="evidence" value="ECO:0007669"/>
    <property type="project" value="UniProtKB-KW"/>
</dbReference>
<dbReference type="PRINTS" id="PR00080">
    <property type="entry name" value="SDRFAMILY"/>
</dbReference>
<evidence type="ECO:0000313" key="4">
    <source>
        <dbReference type="EMBL" id="ASP28644.1"/>
    </source>
</evidence>
<dbReference type="InterPro" id="IPR002347">
    <property type="entry name" value="SDR_fam"/>
</dbReference>
<dbReference type="InterPro" id="IPR036291">
    <property type="entry name" value="NAD(P)-bd_dom_sf"/>
</dbReference>
<dbReference type="PANTHER" id="PTHR42901:SF1">
    <property type="entry name" value="ALCOHOL DEHYDROGENASE"/>
    <property type="match status" value="1"/>
</dbReference>
<evidence type="ECO:0000313" key="5">
    <source>
        <dbReference type="Proteomes" id="UP000203229"/>
    </source>
</evidence>
<evidence type="ECO:0000256" key="1">
    <source>
        <dbReference type="ARBA" id="ARBA00006484"/>
    </source>
</evidence>
<keyword evidence="5" id="KW-1185">Reference proteome</keyword>
<proteinExistence type="inferred from homology"/>
<dbReference type="OrthoDB" id="9808814at2"/>
<dbReference type="CDD" id="cd05233">
    <property type="entry name" value="SDR_c"/>
    <property type="match status" value="1"/>
</dbReference>
<dbReference type="SUPFAM" id="SSF51735">
    <property type="entry name" value="NAD(P)-binding Rossmann-fold domains"/>
    <property type="match status" value="1"/>
</dbReference>
<dbReference type="EMBL" id="CP022535">
    <property type="protein sequence ID" value="ASP28644.1"/>
    <property type="molecule type" value="Genomic_DNA"/>
</dbReference>
<dbReference type="PRINTS" id="PR00081">
    <property type="entry name" value="GDHRDH"/>
</dbReference>
<reference evidence="4 5" key="1">
    <citation type="submission" date="2017-07" db="EMBL/GenBank/DDBJ databases">
        <title>Complete genome sequence of Spiroplasma corruscae EC-1 (DSM 19793).</title>
        <authorList>
            <person name="Tsai Y.-M."/>
            <person name="Lo W.-S."/>
            <person name="Kuo C.-H."/>
        </authorList>
    </citation>
    <scope>NUCLEOTIDE SEQUENCE [LARGE SCALE GENOMIC DNA]</scope>
    <source>
        <strain evidence="4 5">EC-1</strain>
    </source>
</reference>
<dbReference type="Proteomes" id="UP000203229">
    <property type="component" value="Chromosome"/>
</dbReference>
<keyword evidence="2" id="KW-0560">Oxidoreductase</keyword>
<accession>A0A222EQY2</accession>
<evidence type="ECO:0000256" key="3">
    <source>
        <dbReference type="RuleBase" id="RU000363"/>
    </source>
</evidence>
<sequence length="276" mass="31802">MKLNKIKWLDNNGYIVVTGASKGLGFAYVKELLEANYNIICVSRNTDNLNKLKDTFKLKDKQLMLFNYDLSIVDEVYKFFEKIKNYDISVIINNAGYGLYGEFKDANLDKELNMIDLNIKSLQILTKLFLNLFNRKDYGRIINIASMASFSPGGPFYSTYYATKSYVLSLGQSINTELKKSKSKVRVVTICPGPLKTEFWKNSLSEKKYKNKEDLKVKTISLQKFAIKSLFKALKVKNKNYILVGVKNKILKRCTKVFSENIILNNVYKFQKSKLV</sequence>
<dbReference type="Pfam" id="PF00106">
    <property type="entry name" value="adh_short"/>
    <property type="match status" value="1"/>
</dbReference>